<evidence type="ECO:0000256" key="2">
    <source>
        <dbReference type="ARBA" id="ARBA00022692"/>
    </source>
</evidence>
<keyword evidence="7" id="KW-1185">Reference proteome</keyword>
<dbReference type="PANTHER" id="PTHR31465">
    <property type="entry name" value="PROTEIN RTA1-RELATED"/>
    <property type="match status" value="1"/>
</dbReference>
<protein>
    <recommendedName>
        <fullName evidence="8">RTA1 domain protein</fullName>
    </recommendedName>
</protein>
<dbReference type="InterPro" id="IPR007568">
    <property type="entry name" value="RTA1"/>
</dbReference>
<dbReference type="STRING" id="177199.A0A420YB31"/>
<keyword evidence="3 5" id="KW-1133">Transmembrane helix</keyword>
<dbReference type="Pfam" id="PF04479">
    <property type="entry name" value="RTA1"/>
    <property type="match status" value="1"/>
</dbReference>
<reference evidence="6 7" key="1">
    <citation type="submission" date="2018-08" db="EMBL/GenBank/DDBJ databases">
        <title>Draft genome of the lignicolous fungus Coniochaeta pulveracea.</title>
        <authorList>
            <person name="Borstlap C.J."/>
            <person name="De Witt R.N."/>
            <person name="Botha A."/>
            <person name="Volschenk H."/>
        </authorList>
    </citation>
    <scope>NUCLEOTIDE SEQUENCE [LARGE SCALE GENOMIC DNA]</scope>
    <source>
        <strain evidence="6 7">CAB683</strain>
    </source>
</reference>
<evidence type="ECO:0000256" key="4">
    <source>
        <dbReference type="ARBA" id="ARBA00023136"/>
    </source>
</evidence>
<organism evidence="6 7">
    <name type="scientific">Coniochaeta pulveracea</name>
    <dbReference type="NCBI Taxonomy" id="177199"/>
    <lineage>
        <taxon>Eukaryota</taxon>
        <taxon>Fungi</taxon>
        <taxon>Dikarya</taxon>
        <taxon>Ascomycota</taxon>
        <taxon>Pezizomycotina</taxon>
        <taxon>Sordariomycetes</taxon>
        <taxon>Sordariomycetidae</taxon>
        <taxon>Coniochaetales</taxon>
        <taxon>Coniochaetaceae</taxon>
        <taxon>Coniochaeta</taxon>
    </lineage>
</organism>
<evidence type="ECO:0000256" key="3">
    <source>
        <dbReference type="ARBA" id="ARBA00022989"/>
    </source>
</evidence>
<dbReference type="AlphaFoldDB" id="A0A420YB31"/>
<feature type="transmembrane region" description="Helical" evidence="5">
    <location>
        <begin position="20"/>
        <end position="37"/>
    </location>
</feature>
<evidence type="ECO:0000256" key="5">
    <source>
        <dbReference type="SAM" id="Phobius"/>
    </source>
</evidence>
<feature type="transmembrane region" description="Helical" evidence="5">
    <location>
        <begin position="77"/>
        <end position="97"/>
    </location>
</feature>
<sequence>MADGIPIPGSLYLYAPNKVAPVFFTIAFAASAVGHIWQCQHYKSWKLIWLHPVAAVLFTGGYALREYGAFHYFYYNHLNLILFIVSQILIYICPPLLELANYHVLGRILYYVPYFAPLPPGRVLQIFGGLMALIETLNSLGASLAANPTSSHSQQQLGSHLTIAALALQLGIIVIFITLAASFQLRCIRAGVHARAVSTPIRVLYISTGLILIRCIYRLVEHFGNTTVRFKDPEALKELSPALRYEWYFYVFEATLMLVNSVIWNIWNPGRYLPRNWHVHLAEDGQTEVEGEEMPDDRPLLAKAGHVLTFGMLFGRRKDIHVFEELGDYPASRGRA</sequence>
<gene>
    <name evidence="6" type="ORF">DL546_001719</name>
</gene>
<feature type="transmembrane region" description="Helical" evidence="5">
    <location>
        <begin position="203"/>
        <end position="220"/>
    </location>
</feature>
<proteinExistence type="predicted"/>
<dbReference type="PANTHER" id="PTHR31465:SF34">
    <property type="entry name" value="DOMAIN PROTEIN, PUTATIVE (AFU_ORTHOLOGUE AFUA_3G00480)-RELATED"/>
    <property type="match status" value="1"/>
</dbReference>
<dbReference type="EMBL" id="QVQW01000023">
    <property type="protein sequence ID" value="RKU45101.1"/>
    <property type="molecule type" value="Genomic_DNA"/>
</dbReference>
<keyword evidence="4 5" id="KW-0472">Membrane</keyword>
<feature type="transmembrane region" description="Helical" evidence="5">
    <location>
        <begin position="161"/>
        <end position="183"/>
    </location>
</feature>
<evidence type="ECO:0000256" key="1">
    <source>
        <dbReference type="ARBA" id="ARBA00004141"/>
    </source>
</evidence>
<feature type="transmembrane region" description="Helical" evidence="5">
    <location>
        <begin position="49"/>
        <end position="65"/>
    </location>
</feature>
<evidence type="ECO:0008006" key="8">
    <source>
        <dbReference type="Google" id="ProtNLM"/>
    </source>
</evidence>
<feature type="transmembrane region" description="Helical" evidence="5">
    <location>
        <begin position="109"/>
        <end position="134"/>
    </location>
</feature>
<keyword evidence="2 5" id="KW-0812">Transmembrane</keyword>
<accession>A0A420YB31</accession>
<comment type="caution">
    <text evidence="6">The sequence shown here is derived from an EMBL/GenBank/DDBJ whole genome shotgun (WGS) entry which is preliminary data.</text>
</comment>
<evidence type="ECO:0000313" key="6">
    <source>
        <dbReference type="EMBL" id="RKU45101.1"/>
    </source>
</evidence>
<name>A0A420YB31_9PEZI</name>
<comment type="subcellular location">
    <subcellularLocation>
        <location evidence="1">Membrane</location>
        <topology evidence="1">Multi-pass membrane protein</topology>
    </subcellularLocation>
</comment>
<dbReference type="Proteomes" id="UP000275385">
    <property type="component" value="Unassembled WGS sequence"/>
</dbReference>
<dbReference type="GO" id="GO:0016020">
    <property type="term" value="C:membrane"/>
    <property type="evidence" value="ECO:0007669"/>
    <property type="project" value="UniProtKB-SubCell"/>
</dbReference>
<feature type="transmembrane region" description="Helical" evidence="5">
    <location>
        <begin position="247"/>
        <end position="267"/>
    </location>
</feature>
<dbReference type="OrthoDB" id="3358017at2759"/>
<evidence type="ECO:0000313" key="7">
    <source>
        <dbReference type="Proteomes" id="UP000275385"/>
    </source>
</evidence>